<comment type="caution">
    <text evidence="2">The sequence shown here is derived from an EMBL/GenBank/DDBJ whole genome shotgun (WGS) entry which is preliminary data.</text>
</comment>
<reference evidence="2" key="2">
    <citation type="submission" date="2018-03" db="EMBL/GenBank/DDBJ databases">
        <authorList>
            <person name="Naushad S."/>
        </authorList>
    </citation>
    <scope>NUCLEOTIDE SEQUENCE</scope>
    <source>
        <strain evidence="3">SNUC 105</strain>
        <strain evidence="4">SNUC 1363</strain>
        <strain evidence="2">SNUC 505</strain>
    </source>
</reference>
<dbReference type="RefSeq" id="WP_037571820.1">
    <property type="nucleotide sequence ID" value="NZ_BMDK01000001.1"/>
</dbReference>
<feature type="transmembrane region" description="Helical" evidence="1">
    <location>
        <begin position="313"/>
        <end position="330"/>
    </location>
</feature>
<evidence type="ECO:0000313" key="7">
    <source>
        <dbReference type="Proteomes" id="UP000242704"/>
    </source>
</evidence>
<organism evidence="2 7">
    <name type="scientific">Staphylococcus chromogenes</name>
    <name type="common">Staphylococcus hyicus subsp. chromogenes</name>
    <dbReference type="NCBI Taxonomy" id="46126"/>
    <lineage>
        <taxon>Bacteria</taxon>
        <taxon>Bacillati</taxon>
        <taxon>Bacillota</taxon>
        <taxon>Bacilli</taxon>
        <taxon>Bacillales</taxon>
        <taxon>Staphylococcaceae</taxon>
        <taxon>Staphylococcus</taxon>
    </lineage>
</organism>
<feature type="transmembrane region" description="Helical" evidence="1">
    <location>
        <begin position="159"/>
        <end position="180"/>
    </location>
</feature>
<dbReference type="NCBIfam" id="NF047417">
    <property type="entry name" value="teichoic_AuxA"/>
    <property type="match status" value="1"/>
</dbReference>
<feature type="transmembrane region" description="Helical" evidence="1">
    <location>
        <begin position="192"/>
        <end position="214"/>
    </location>
</feature>
<feature type="transmembrane region" description="Helical" evidence="1">
    <location>
        <begin position="102"/>
        <end position="123"/>
    </location>
</feature>
<keyword evidence="5" id="KW-1185">Reference proteome</keyword>
<reference evidence="5 6" key="1">
    <citation type="journal article" date="2016" name="Front. Microbiol.">
        <title>Comprehensive Phylogenetic Analysis of Bovine Non-aureus Staphylococci Species Based on Whole-Genome Sequencing.</title>
        <authorList>
            <person name="Naushad S."/>
            <person name="Barkema H.W."/>
            <person name="Luby C."/>
            <person name="Condas L.A."/>
            <person name="Nobrega D.B."/>
            <person name="Carson D.A."/>
            <person name="De Buck J."/>
        </authorList>
    </citation>
    <scope>NUCLEOTIDE SEQUENCE [LARGE SCALE GENOMIC DNA]</scope>
    <source>
        <strain evidence="3 6">SNUC 105</strain>
        <strain evidence="4 5">SNUC 1363</strain>
        <strain evidence="2 7">SNUC 505</strain>
    </source>
</reference>
<sequence length="447" mass="52997">MSLFNKYTEVIYSYIIGAVSILLSIIIFLNIPLIHQFNEHKKPAINIDNLWDFIMAFFNEIIRVMSNYIGEIPLVSGIIILLFGIFMIFIGRTLTNTTRFDYDISILFLLIGIIYFVLTLIFMSQVYGFAAFVFVIPFLIHIGYIAYKDELNPFNRKKHYLWIIVSYGVCYILGQLALYGRIEERQVAPIDVLSINTFFVILWLLGQMAIWNFLFLRRALPMTEEEITGEENPYSRSKKYSFTGQSQYHFKDFQARTNELTQDFSHRTRRSIDIEKLRHKRETIKEKWFGWAKLEEDDIPSFLHRPKWLKREYVSIACGVILFFFILVEFKNRNSLFMSGDWQLSQTQYVYEWISLFLLLVIVTIFIWTSVTNMLKGRHYYLKLFMISILFFKLMTEYIVILVHGLMLSIFITPILVLMLIPAIVAFVFQLRQPSPEKMEEQGEFRQ</sequence>
<protein>
    <submittedName>
        <fullName evidence="2">Uncharacterized protein</fullName>
    </submittedName>
</protein>
<gene>
    <name evidence="3" type="ORF">BU638_03000</name>
    <name evidence="2" type="ORF">BU653_04915</name>
    <name evidence="4" type="ORF">BU676_08095</name>
</gene>
<dbReference type="Proteomes" id="UP000242008">
    <property type="component" value="Unassembled WGS sequence"/>
</dbReference>
<dbReference type="EMBL" id="PZBZ01000020">
    <property type="protein sequence ID" value="PTG15146.1"/>
    <property type="molecule type" value="Genomic_DNA"/>
</dbReference>
<dbReference type="Proteomes" id="UP000242144">
    <property type="component" value="Unassembled WGS sequence"/>
</dbReference>
<keyword evidence="1" id="KW-0812">Transmembrane</keyword>
<dbReference type="EMBL" id="PZAO01000018">
    <property type="protein sequence ID" value="PTG69276.1"/>
    <property type="molecule type" value="Genomic_DNA"/>
</dbReference>
<dbReference type="Proteomes" id="UP000242704">
    <property type="component" value="Unassembled WGS sequence"/>
</dbReference>
<feature type="transmembrane region" description="Helical" evidence="1">
    <location>
        <begin position="72"/>
        <end position="90"/>
    </location>
</feature>
<evidence type="ECO:0000256" key="1">
    <source>
        <dbReference type="SAM" id="Phobius"/>
    </source>
</evidence>
<proteinExistence type="predicted"/>
<evidence type="ECO:0000313" key="2">
    <source>
        <dbReference type="EMBL" id="PTG15146.1"/>
    </source>
</evidence>
<evidence type="ECO:0000313" key="5">
    <source>
        <dbReference type="Proteomes" id="UP000242008"/>
    </source>
</evidence>
<keyword evidence="1" id="KW-1133">Transmembrane helix</keyword>
<feature type="transmembrane region" description="Helical" evidence="1">
    <location>
        <begin position="129"/>
        <end position="147"/>
    </location>
</feature>
<feature type="transmembrane region" description="Helical" evidence="1">
    <location>
        <begin position="350"/>
        <end position="368"/>
    </location>
</feature>
<feature type="transmembrane region" description="Helical" evidence="1">
    <location>
        <begin position="407"/>
        <end position="429"/>
    </location>
</feature>
<evidence type="ECO:0000313" key="4">
    <source>
        <dbReference type="EMBL" id="PTG69276.1"/>
    </source>
</evidence>
<evidence type="ECO:0000313" key="6">
    <source>
        <dbReference type="Proteomes" id="UP000242144"/>
    </source>
</evidence>
<accession>A0AAE5T0R9</accession>
<name>A0AAE5T0R9_STACR</name>
<dbReference type="EMBL" id="PZCM01000002">
    <property type="protein sequence ID" value="PTG28588.1"/>
    <property type="molecule type" value="Genomic_DNA"/>
</dbReference>
<evidence type="ECO:0000313" key="3">
    <source>
        <dbReference type="EMBL" id="PTG28588.1"/>
    </source>
</evidence>
<feature type="transmembrane region" description="Helical" evidence="1">
    <location>
        <begin position="380"/>
        <end position="401"/>
    </location>
</feature>
<keyword evidence="1" id="KW-0472">Membrane</keyword>
<dbReference type="AlphaFoldDB" id="A0AAE5T0R9"/>
<feature type="transmembrane region" description="Helical" evidence="1">
    <location>
        <begin position="12"/>
        <end position="33"/>
    </location>
</feature>